<keyword evidence="2" id="KW-1185">Reference proteome</keyword>
<dbReference type="Proteomes" id="UP000272778">
    <property type="component" value="Unassembled WGS sequence"/>
</dbReference>
<dbReference type="AlphaFoldDB" id="A0A3N6MXH6"/>
<sequence length="151" mass="17946">MNEKQAITRPPFELSLTAAKEAFAREPYHFQYLAHYGRRAFGVWLRVWWDRRFDEVFNRFTRPHGQRLTEADLRQLVRLWITIRAANHFHLYGHMETRPFSVTGEDVVRFVAMLERDHDCVPIVEGILTADYWNLFAAQRVGPAMRRVEGK</sequence>
<comment type="caution">
    <text evidence="1">The sequence shown here is derived from an EMBL/GenBank/DDBJ whole genome shotgun (WGS) entry which is preliminary data.</text>
</comment>
<protein>
    <submittedName>
        <fullName evidence="1">Uncharacterized protein</fullName>
    </submittedName>
</protein>
<dbReference type="EMBL" id="RQIS01000018">
    <property type="protein sequence ID" value="RQH02731.1"/>
    <property type="molecule type" value="Genomic_DNA"/>
</dbReference>
<gene>
    <name evidence="1" type="ORF">D1Y85_21600</name>
</gene>
<evidence type="ECO:0000313" key="2">
    <source>
        <dbReference type="Proteomes" id="UP000272778"/>
    </source>
</evidence>
<dbReference type="OrthoDB" id="9845968at2"/>
<evidence type="ECO:0000313" key="1">
    <source>
        <dbReference type="EMBL" id="RQH02731.1"/>
    </source>
</evidence>
<organism evidence="1 2">
    <name type="scientific">Paraburkholderia dinghuensis</name>
    <dbReference type="NCBI Taxonomy" id="2305225"/>
    <lineage>
        <taxon>Bacteria</taxon>
        <taxon>Pseudomonadati</taxon>
        <taxon>Pseudomonadota</taxon>
        <taxon>Betaproteobacteria</taxon>
        <taxon>Burkholderiales</taxon>
        <taxon>Burkholderiaceae</taxon>
        <taxon>Paraburkholderia</taxon>
    </lineage>
</organism>
<reference evidence="1 2" key="1">
    <citation type="submission" date="2018-11" db="EMBL/GenBank/DDBJ databases">
        <title>Paraburkholderia sp. DHOA04, isolated from soil.</title>
        <authorList>
            <person name="Gao Z.-H."/>
            <person name="Qiu L.-H."/>
            <person name="Fu J.-C."/>
        </authorList>
    </citation>
    <scope>NUCLEOTIDE SEQUENCE [LARGE SCALE GENOMIC DNA]</scope>
    <source>
        <strain evidence="1 2">DHOA04</strain>
    </source>
</reference>
<dbReference type="RefSeq" id="WP_124153115.1">
    <property type="nucleotide sequence ID" value="NZ_RQIS01000018.1"/>
</dbReference>
<name>A0A3N6MXH6_9BURK</name>
<proteinExistence type="predicted"/>
<accession>A0A3N6MXH6</accession>